<keyword evidence="1" id="KW-0472">Membrane</keyword>
<dbReference type="RefSeq" id="WP_281278655.1">
    <property type="nucleotide sequence ID" value="NZ_RBKT01000001.1"/>
</dbReference>
<keyword evidence="1" id="KW-1133">Transmembrane helix</keyword>
<keyword evidence="3" id="KW-1185">Reference proteome</keyword>
<gene>
    <name evidence="2" type="ORF">BDK92_5962</name>
</gene>
<reference evidence="2 3" key="1">
    <citation type="submission" date="2018-10" db="EMBL/GenBank/DDBJ databases">
        <title>Sequencing the genomes of 1000 actinobacteria strains.</title>
        <authorList>
            <person name="Klenk H.-P."/>
        </authorList>
    </citation>
    <scope>NUCLEOTIDE SEQUENCE [LARGE SCALE GENOMIC DNA]</scope>
    <source>
        <strain evidence="2 3">DSM 45175</strain>
    </source>
</reference>
<protein>
    <submittedName>
        <fullName evidence="2">Uncharacterized protein</fullName>
    </submittedName>
</protein>
<evidence type="ECO:0000256" key="1">
    <source>
        <dbReference type="SAM" id="Phobius"/>
    </source>
</evidence>
<dbReference type="AlphaFoldDB" id="A0A495JT55"/>
<keyword evidence="1" id="KW-0812">Transmembrane</keyword>
<dbReference type="EMBL" id="RBKT01000001">
    <property type="protein sequence ID" value="RKR91562.1"/>
    <property type="molecule type" value="Genomic_DNA"/>
</dbReference>
<accession>A0A495JT55</accession>
<dbReference type="Proteomes" id="UP000277671">
    <property type="component" value="Unassembled WGS sequence"/>
</dbReference>
<proteinExistence type="predicted"/>
<sequence>MGQIPLAAEDTSWYDVPGVRLLGAVLGTLLLIAAIRSMFGRGGR</sequence>
<organism evidence="2 3">
    <name type="scientific">Micromonospora pisi</name>
    <dbReference type="NCBI Taxonomy" id="589240"/>
    <lineage>
        <taxon>Bacteria</taxon>
        <taxon>Bacillati</taxon>
        <taxon>Actinomycetota</taxon>
        <taxon>Actinomycetes</taxon>
        <taxon>Micromonosporales</taxon>
        <taxon>Micromonosporaceae</taxon>
        <taxon>Micromonospora</taxon>
    </lineage>
</organism>
<name>A0A495JT55_9ACTN</name>
<feature type="transmembrane region" description="Helical" evidence="1">
    <location>
        <begin position="20"/>
        <end position="39"/>
    </location>
</feature>
<evidence type="ECO:0000313" key="3">
    <source>
        <dbReference type="Proteomes" id="UP000277671"/>
    </source>
</evidence>
<evidence type="ECO:0000313" key="2">
    <source>
        <dbReference type="EMBL" id="RKR91562.1"/>
    </source>
</evidence>
<comment type="caution">
    <text evidence="2">The sequence shown here is derived from an EMBL/GenBank/DDBJ whole genome shotgun (WGS) entry which is preliminary data.</text>
</comment>